<feature type="compositionally biased region" description="Low complexity" evidence="1">
    <location>
        <begin position="102"/>
        <end position="134"/>
    </location>
</feature>
<dbReference type="AlphaFoldDB" id="A0AAI8VL75"/>
<sequence length="228" mass="22811">MSHPPSTPAKIPVSAATYTPATMDPDLRSQINTLLLKDGLVTKIQDHLLHSLDAHNTNWPSAIQTHALALLRSGEVSTFPALMRRVLDDVRHDTATVNAAAAAAGSNPAAAPSSATTNNNTSSSSSFAMANANTDSATKNGSDTGSTTKSDLNGAASLTTNGNASKTGVNGASFSGSGSDGGGGGGGGGTPNLAIPTSVVEAVLKYTRDNLETVCGVDDDDDDDGTGG</sequence>
<gene>
    <name evidence="2" type="ORF">KHLLAP_LOCUS7449</name>
</gene>
<feature type="compositionally biased region" description="Polar residues" evidence="1">
    <location>
        <begin position="135"/>
        <end position="170"/>
    </location>
</feature>
<reference evidence="2" key="1">
    <citation type="submission" date="2023-10" db="EMBL/GenBank/DDBJ databases">
        <authorList>
            <person name="Hackl T."/>
        </authorList>
    </citation>
    <scope>NUCLEOTIDE SEQUENCE</scope>
</reference>
<evidence type="ECO:0000313" key="2">
    <source>
        <dbReference type="EMBL" id="CAJ2506981.1"/>
    </source>
</evidence>
<dbReference type="EMBL" id="CAUWAG010000010">
    <property type="protein sequence ID" value="CAJ2506981.1"/>
    <property type="molecule type" value="Genomic_DNA"/>
</dbReference>
<feature type="compositionally biased region" description="Gly residues" evidence="1">
    <location>
        <begin position="178"/>
        <end position="190"/>
    </location>
</feature>
<evidence type="ECO:0000256" key="1">
    <source>
        <dbReference type="SAM" id="MobiDB-lite"/>
    </source>
</evidence>
<protein>
    <submittedName>
        <fullName evidence="2">Uu.00g081670.m01.CDS01</fullName>
    </submittedName>
</protein>
<name>A0AAI8VL75_9PEZI</name>
<accession>A0AAI8VL75</accession>
<comment type="caution">
    <text evidence="2">The sequence shown here is derived from an EMBL/GenBank/DDBJ whole genome shotgun (WGS) entry which is preliminary data.</text>
</comment>
<organism evidence="2 3">
    <name type="scientific">Anthostomella pinea</name>
    <dbReference type="NCBI Taxonomy" id="933095"/>
    <lineage>
        <taxon>Eukaryota</taxon>
        <taxon>Fungi</taxon>
        <taxon>Dikarya</taxon>
        <taxon>Ascomycota</taxon>
        <taxon>Pezizomycotina</taxon>
        <taxon>Sordariomycetes</taxon>
        <taxon>Xylariomycetidae</taxon>
        <taxon>Xylariales</taxon>
        <taxon>Xylariaceae</taxon>
        <taxon>Anthostomella</taxon>
    </lineage>
</organism>
<proteinExistence type="predicted"/>
<evidence type="ECO:0000313" key="3">
    <source>
        <dbReference type="Proteomes" id="UP001295740"/>
    </source>
</evidence>
<dbReference type="Proteomes" id="UP001295740">
    <property type="component" value="Unassembled WGS sequence"/>
</dbReference>
<keyword evidence="3" id="KW-1185">Reference proteome</keyword>
<feature type="region of interest" description="Disordered" evidence="1">
    <location>
        <begin position="102"/>
        <end position="194"/>
    </location>
</feature>